<feature type="transmembrane region" description="Helical" evidence="1">
    <location>
        <begin position="12"/>
        <end position="31"/>
    </location>
</feature>
<dbReference type="RefSeq" id="WP_130896805.1">
    <property type="nucleotide sequence ID" value="NZ_JAANOL010000001.1"/>
</dbReference>
<dbReference type="Proteomes" id="UP000293583">
    <property type="component" value="Unassembled WGS sequence"/>
</dbReference>
<keyword evidence="1" id="KW-0472">Membrane</keyword>
<accession>A0A4V2IVP9</accession>
<dbReference type="AlphaFoldDB" id="A0A4V2IVP9"/>
<keyword evidence="1" id="KW-1133">Transmembrane helix</keyword>
<organism evidence="2 3">
    <name type="scientific">Aquirufa antheringensis</name>
    <dbReference type="NCBI Taxonomy" id="2516559"/>
    <lineage>
        <taxon>Bacteria</taxon>
        <taxon>Pseudomonadati</taxon>
        <taxon>Bacteroidota</taxon>
        <taxon>Cytophagia</taxon>
        <taxon>Cytophagales</taxon>
        <taxon>Flectobacillaceae</taxon>
        <taxon>Aquirufa</taxon>
    </lineage>
</organism>
<feature type="transmembrane region" description="Helical" evidence="1">
    <location>
        <begin position="72"/>
        <end position="97"/>
    </location>
</feature>
<sequence>MVNNWFAEIGRFLLLAALFVLLLIVYGLIFQQLGIIPIGGKKAPTYVFLLFFQWWYVTRFPRRNGGEKKHFLVYFTLQYILIVITALFTAFFLYYFFQSPTGIQMLDAYIQQSLLELNSFKEVIVTQEGGEYYNRLHAGVKSIDAYSIAKDDFAQKIALGFLPNLLISLYYKK</sequence>
<protein>
    <recommendedName>
        <fullName evidence="4">DUF4199 domain-containing protein</fullName>
    </recommendedName>
</protein>
<keyword evidence="1" id="KW-0812">Transmembrane</keyword>
<dbReference type="OrthoDB" id="963633at2"/>
<name>A0A4V2IVP9_9BACT</name>
<evidence type="ECO:0000256" key="1">
    <source>
        <dbReference type="SAM" id="Phobius"/>
    </source>
</evidence>
<evidence type="ECO:0000313" key="2">
    <source>
        <dbReference type="EMBL" id="TBH73115.1"/>
    </source>
</evidence>
<comment type="caution">
    <text evidence="2">The sequence shown here is derived from an EMBL/GenBank/DDBJ whole genome shotgun (WGS) entry which is preliminary data.</text>
</comment>
<gene>
    <name evidence="2" type="ORF">EWU20_06990</name>
</gene>
<keyword evidence="3" id="KW-1185">Reference proteome</keyword>
<proteinExistence type="predicted"/>
<evidence type="ECO:0000313" key="3">
    <source>
        <dbReference type="Proteomes" id="UP000293583"/>
    </source>
</evidence>
<evidence type="ECO:0008006" key="4">
    <source>
        <dbReference type="Google" id="ProtNLM"/>
    </source>
</evidence>
<reference evidence="2 3" key="1">
    <citation type="submission" date="2019-02" db="EMBL/GenBank/DDBJ databases">
        <title>Genome of a new Bacteroidetes strain.</title>
        <authorList>
            <person name="Pitt A."/>
        </authorList>
    </citation>
    <scope>NUCLEOTIDE SEQUENCE [LARGE SCALE GENOMIC DNA]</scope>
    <source>
        <strain evidence="2 3">103A-SOEBACH</strain>
    </source>
</reference>
<dbReference type="EMBL" id="SEWY01000003">
    <property type="protein sequence ID" value="TBH73115.1"/>
    <property type="molecule type" value="Genomic_DNA"/>
</dbReference>